<comment type="caution">
    <text evidence="1">The sequence shown here is derived from an EMBL/GenBank/DDBJ whole genome shotgun (WGS) entry which is preliminary data.</text>
</comment>
<dbReference type="EMBL" id="CACSLK010027624">
    <property type="protein sequence ID" value="CAA0826908.1"/>
    <property type="molecule type" value="Genomic_DNA"/>
</dbReference>
<evidence type="ECO:0000313" key="2">
    <source>
        <dbReference type="Proteomes" id="UP001153555"/>
    </source>
</evidence>
<dbReference type="OrthoDB" id="696337at2759"/>
<evidence type="ECO:0008006" key="3">
    <source>
        <dbReference type="Google" id="ProtNLM"/>
    </source>
</evidence>
<dbReference type="PANTHER" id="PTHR33265">
    <property type="entry name" value="AVR9/CF-9 RAPIDLY ELICITED PROTEIN-RELATED"/>
    <property type="match status" value="1"/>
</dbReference>
<evidence type="ECO:0000313" key="1">
    <source>
        <dbReference type="EMBL" id="CAA0826908.1"/>
    </source>
</evidence>
<protein>
    <recommendedName>
        <fullName evidence="3">Avr9/Cf-9 rapidly elicited protein 146</fullName>
    </recommendedName>
</protein>
<dbReference type="AlphaFoldDB" id="A0A9N7NAG7"/>
<reference evidence="1" key="1">
    <citation type="submission" date="2019-12" db="EMBL/GenBank/DDBJ databases">
        <authorList>
            <person name="Scholes J."/>
        </authorList>
    </citation>
    <scope>NUCLEOTIDE SEQUENCE</scope>
</reference>
<sequence>MEQHLPIVAKKFWNIVRVIYFMVRKGIISKGKLLADLNVLMKRGKIAGKAAVHALVFQHHRRFAFAAAVGGAARDRRLSFPDADHPGEYEFSCSSTPYFGLPFHLGKRGRGQGKASPAIDGELAAAVLEMIESAAASPALPGFGRTPAVRQLRITDSPFPASWDAEGEGSNYPVDEAAEEFIMRFYRDLRRQNDVARLGFS</sequence>
<keyword evidence="2" id="KW-1185">Reference proteome</keyword>
<dbReference type="Proteomes" id="UP001153555">
    <property type="component" value="Unassembled WGS sequence"/>
</dbReference>
<gene>
    <name evidence="1" type="ORF">SHERM_02101</name>
</gene>
<organism evidence="1 2">
    <name type="scientific">Striga hermonthica</name>
    <name type="common">Purple witchweed</name>
    <name type="synonym">Buchnera hermonthica</name>
    <dbReference type="NCBI Taxonomy" id="68872"/>
    <lineage>
        <taxon>Eukaryota</taxon>
        <taxon>Viridiplantae</taxon>
        <taxon>Streptophyta</taxon>
        <taxon>Embryophyta</taxon>
        <taxon>Tracheophyta</taxon>
        <taxon>Spermatophyta</taxon>
        <taxon>Magnoliopsida</taxon>
        <taxon>eudicotyledons</taxon>
        <taxon>Gunneridae</taxon>
        <taxon>Pentapetalae</taxon>
        <taxon>asterids</taxon>
        <taxon>lamiids</taxon>
        <taxon>Lamiales</taxon>
        <taxon>Orobanchaceae</taxon>
        <taxon>Buchnereae</taxon>
        <taxon>Striga</taxon>
    </lineage>
</organism>
<name>A0A9N7NAG7_STRHE</name>
<dbReference type="PANTHER" id="PTHR33265:SF26">
    <property type="entry name" value="OS06G0554600 PROTEIN"/>
    <property type="match status" value="1"/>
</dbReference>
<accession>A0A9N7NAG7</accession>
<proteinExistence type="predicted"/>